<feature type="region of interest" description="Disordered" evidence="1">
    <location>
        <begin position="113"/>
        <end position="134"/>
    </location>
</feature>
<feature type="region of interest" description="Disordered" evidence="1">
    <location>
        <begin position="63"/>
        <end position="82"/>
    </location>
</feature>
<sequence length="156" mass="17022">MNTRRNTGEEVGGEAAALNQEPPQAPGAGREMSVDPTGLTDGEVKTLFVQMAQAITLQAKTMTNQAEQQDTPRERPPYIKCGKVHGGEYRRGYISCYSSGKPSHIMKDCPYMRGRGKGKEKVQTNVPSEEVPRRQRFFALMSRGVGEDTSGDVSGA</sequence>
<evidence type="ECO:0008006" key="3">
    <source>
        <dbReference type="Google" id="ProtNLM"/>
    </source>
</evidence>
<accession>A0A6N2BTC1</accession>
<dbReference type="AlphaFoldDB" id="A0A6N2BTC1"/>
<dbReference type="EMBL" id="RXGB01001736">
    <property type="protein sequence ID" value="TMW97757.1"/>
    <property type="molecule type" value="Genomic_DNA"/>
</dbReference>
<name>A0A6N2BTC1_SOLCI</name>
<evidence type="ECO:0000313" key="2">
    <source>
        <dbReference type="EMBL" id="TMW97757.1"/>
    </source>
</evidence>
<proteinExistence type="predicted"/>
<reference evidence="2" key="1">
    <citation type="submission" date="2019-05" db="EMBL/GenBank/DDBJ databases">
        <title>The de novo reference genome and transcriptome assemblies of the wild tomato species Solanum chilense.</title>
        <authorList>
            <person name="Stam R."/>
            <person name="Nosenko T."/>
            <person name="Hoerger A.C."/>
            <person name="Stephan W."/>
            <person name="Seidel M.A."/>
            <person name="Kuhn J.M.M."/>
            <person name="Haberer G."/>
            <person name="Tellier A."/>
        </authorList>
    </citation>
    <scope>NUCLEOTIDE SEQUENCE</scope>
    <source>
        <tissue evidence="2">Mature leaves</tissue>
    </source>
</reference>
<evidence type="ECO:0000256" key="1">
    <source>
        <dbReference type="SAM" id="MobiDB-lite"/>
    </source>
</evidence>
<organism evidence="2">
    <name type="scientific">Solanum chilense</name>
    <name type="common">Tomato</name>
    <name type="synonym">Lycopersicon chilense</name>
    <dbReference type="NCBI Taxonomy" id="4083"/>
    <lineage>
        <taxon>Eukaryota</taxon>
        <taxon>Viridiplantae</taxon>
        <taxon>Streptophyta</taxon>
        <taxon>Embryophyta</taxon>
        <taxon>Tracheophyta</taxon>
        <taxon>Spermatophyta</taxon>
        <taxon>Magnoliopsida</taxon>
        <taxon>eudicotyledons</taxon>
        <taxon>Gunneridae</taxon>
        <taxon>Pentapetalae</taxon>
        <taxon>asterids</taxon>
        <taxon>lamiids</taxon>
        <taxon>Solanales</taxon>
        <taxon>Solanaceae</taxon>
        <taxon>Solanoideae</taxon>
        <taxon>Solaneae</taxon>
        <taxon>Solanum</taxon>
        <taxon>Solanum subgen. Lycopersicon</taxon>
    </lineage>
</organism>
<feature type="region of interest" description="Disordered" evidence="1">
    <location>
        <begin position="1"/>
        <end position="39"/>
    </location>
</feature>
<gene>
    <name evidence="2" type="ORF">EJD97_005031</name>
</gene>
<comment type="caution">
    <text evidence="2">The sequence shown here is derived from an EMBL/GenBank/DDBJ whole genome shotgun (WGS) entry which is preliminary data.</text>
</comment>
<protein>
    <recommendedName>
        <fullName evidence="3">CCHC-type domain-containing protein</fullName>
    </recommendedName>
</protein>